<dbReference type="STRING" id="1802627.A3A70_00180"/>
<feature type="transmembrane region" description="Helical" evidence="1">
    <location>
        <begin position="128"/>
        <end position="148"/>
    </location>
</feature>
<evidence type="ECO:0008006" key="4">
    <source>
        <dbReference type="Google" id="ProtNLM"/>
    </source>
</evidence>
<comment type="caution">
    <text evidence="2">The sequence shown here is derived from an EMBL/GenBank/DDBJ whole genome shotgun (WGS) entry which is preliminary data.</text>
</comment>
<evidence type="ECO:0000313" key="2">
    <source>
        <dbReference type="EMBL" id="OGC59079.1"/>
    </source>
</evidence>
<evidence type="ECO:0000256" key="1">
    <source>
        <dbReference type="SAM" id="Phobius"/>
    </source>
</evidence>
<organism evidence="2 3">
    <name type="scientific">candidate division WWE3 bacterium RIFCSPLOWO2_01_FULL_42_11</name>
    <dbReference type="NCBI Taxonomy" id="1802627"/>
    <lineage>
        <taxon>Bacteria</taxon>
        <taxon>Katanobacteria</taxon>
    </lineage>
</organism>
<dbReference type="EMBL" id="MEVK01000024">
    <property type="protein sequence ID" value="OGC59079.1"/>
    <property type="molecule type" value="Genomic_DNA"/>
</dbReference>
<dbReference type="Proteomes" id="UP000178964">
    <property type="component" value="Unassembled WGS sequence"/>
</dbReference>
<gene>
    <name evidence="2" type="ORF">A3A70_00180</name>
</gene>
<keyword evidence="1" id="KW-1133">Transmembrane helix</keyword>
<evidence type="ECO:0000313" key="3">
    <source>
        <dbReference type="Proteomes" id="UP000178964"/>
    </source>
</evidence>
<dbReference type="AlphaFoldDB" id="A0A1F4VPI7"/>
<protein>
    <recommendedName>
        <fullName evidence="4">Baseplate protein J-like domain-containing protein</fullName>
    </recommendedName>
</protein>
<proteinExistence type="predicted"/>
<reference evidence="2 3" key="1">
    <citation type="journal article" date="2016" name="Nat. Commun.">
        <title>Thousands of microbial genomes shed light on interconnected biogeochemical processes in an aquifer system.</title>
        <authorList>
            <person name="Anantharaman K."/>
            <person name="Brown C.T."/>
            <person name="Hug L.A."/>
            <person name="Sharon I."/>
            <person name="Castelle C.J."/>
            <person name="Probst A.J."/>
            <person name="Thomas B.C."/>
            <person name="Singh A."/>
            <person name="Wilkins M.J."/>
            <person name="Karaoz U."/>
            <person name="Brodie E.L."/>
            <person name="Williams K.H."/>
            <person name="Hubbard S.S."/>
            <person name="Banfield J.F."/>
        </authorList>
    </citation>
    <scope>NUCLEOTIDE SEQUENCE [LARGE SCALE GENOMIC DNA]</scope>
</reference>
<sequence>MIELFVEPQDDLVEVQKKLAEAQDSSIRVYIPADSALARVASLKLLLREGERLGKKLSFESSDPAVATMIASLPRSAPETTGATFSMNEDVATSQKIPLGNPGMQKKASSKKPISASFKNFVESKGTVFIVGFLLLILVGLGIVFGLFKHFQHATITLVLKEESVNKSFDVSASSSVTAIDYTLQKIPAKILEVTESGSASVNATGKSFVGDKATGNVNIFNKTDSEISLPKGTKITRIGTNSTDYVFYLNDAVKIAKQTTTVSETPGGASNEVVYGKATIGVTAAELGNEYNLKKGEKFTVSDYNANELAGENDGDLTGGSKHEAVTITQADINSATDAAKTNLTEKVQQALAATAETDGSKINPETVILTVLQSVPNQKVNDEANDVTVTMQMRARSFSYTEQDLKDLVKKLLEANVSDKLSFTDETKMSVEGARIENEELKFIVKVSDNVVSKVNEDEIKKIVAGRRVNVVTGYLNTLKIIESYKLVITPKLPQGLASFPSDVSKISIEIEKKNE</sequence>
<keyword evidence="1" id="KW-0812">Transmembrane</keyword>
<accession>A0A1F4VPI7</accession>
<name>A0A1F4VPI7_UNCKA</name>
<keyword evidence="1" id="KW-0472">Membrane</keyword>